<name>A0ABW2ANL8_9MICO</name>
<gene>
    <name evidence="5" type="ORF">ACFQBT_01860</name>
</gene>
<dbReference type="Proteomes" id="UP001596356">
    <property type="component" value="Unassembled WGS sequence"/>
</dbReference>
<dbReference type="InterPro" id="IPR036388">
    <property type="entry name" value="WH-like_DNA-bd_sf"/>
</dbReference>
<proteinExistence type="predicted"/>
<dbReference type="PANTHER" id="PTHR44688:SF16">
    <property type="entry name" value="DNA-BINDING TRANSCRIPTIONAL ACTIVATOR DEVR_DOSR"/>
    <property type="match status" value="1"/>
</dbReference>
<evidence type="ECO:0000256" key="1">
    <source>
        <dbReference type="ARBA" id="ARBA00023015"/>
    </source>
</evidence>
<dbReference type="CDD" id="cd06170">
    <property type="entry name" value="LuxR_C_like"/>
    <property type="match status" value="1"/>
</dbReference>
<keyword evidence="6" id="KW-1185">Reference proteome</keyword>
<dbReference type="PANTHER" id="PTHR44688">
    <property type="entry name" value="DNA-BINDING TRANSCRIPTIONAL ACTIVATOR DEVR_DOSR"/>
    <property type="match status" value="1"/>
</dbReference>
<evidence type="ECO:0000256" key="2">
    <source>
        <dbReference type="ARBA" id="ARBA00023125"/>
    </source>
</evidence>
<evidence type="ECO:0000256" key="3">
    <source>
        <dbReference type="ARBA" id="ARBA00023163"/>
    </source>
</evidence>
<dbReference type="InterPro" id="IPR011990">
    <property type="entry name" value="TPR-like_helical_dom_sf"/>
</dbReference>
<reference evidence="6" key="1">
    <citation type="journal article" date="2019" name="Int. J. Syst. Evol. Microbiol.">
        <title>The Global Catalogue of Microorganisms (GCM) 10K type strain sequencing project: providing services to taxonomists for standard genome sequencing and annotation.</title>
        <authorList>
            <consortium name="The Broad Institute Genomics Platform"/>
            <consortium name="The Broad Institute Genome Sequencing Center for Infectious Disease"/>
            <person name="Wu L."/>
            <person name="Ma J."/>
        </authorList>
    </citation>
    <scope>NUCLEOTIDE SEQUENCE [LARGE SCALE GENOMIC DNA]</scope>
    <source>
        <strain evidence="6">NBRC 106593</strain>
    </source>
</reference>
<dbReference type="SUPFAM" id="SSF48452">
    <property type="entry name" value="TPR-like"/>
    <property type="match status" value="1"/>
</dbReference>
<dbReference type="RefSeq" id="WP_377820131.1">
    <property type="nucleotide sequence ID" value="NZ_JBHSWJ010000002.1"/>
</dbReference>
<evidence type="ECO:0000313" key="5">
    <source>
        <dbReference type="EMBL" id="MFC6712660.1"/>
    </source>
</evidence>
<keyword evidence="3" id="KW-0804">Transcription</keyword>
<comment type="caution">
    <text evidence="5">The sequence shown here is derived from an EMBL/GenBank/DDBJ whole genome shotgun (WGS) entry which is preliminary data.</text>
</comment>
<organism evidence="5 6">
    <name type="scientific">Branchiibius cervicis</name>
    <dbReference type="NCBI Taxonomy" id="908252"/>
    <lineage>
        <taxon>Bacteria</taxon>
        <taxon>Bacillati</taxon>
        <taxon>Actinomycetota</taxon>
        <taxon>Actinomycetes</taxon>
        <taxon>Micrococcales</taxon>
        <taxon>Dermacoccaceae</taxon>
        <taxon>Branchiibius</taxon>
    </lineage>
</organism>
<dbReference type="InterPro" id="IPR000792">
    <property type="entry name" value="Tscrpt_reg_LuxR_C"/>
</dbReference>
<evidence type="ECO:0000313" key="6">
    <source>
        <dbReference type="Proteomes" id="UP001596356"/>
    </source>
</evidence>
<keyword evidence="2" id="KW-0238">DNA-binding</keyword>
<dbReference type="Pfam" id="PF00196">
    <property type="entry name" value="GerE"/>
    <property type="match status" value="1"/>
</dbReference>
<evidence type="ECO:0000259" key="4">
    <source>
        <dbReference type="PROSITE" id="PS50043"/>
    </source>
</evidence>
<sequence>MPRRVLAAGRGYMNGRHLAEMRALEPRLRACPVSAQRNIELGWLAWQSGRLPEAEEYLLVAAELDAPAAERARAHLALSVLSNTQTRGDDGIRHANAALALSAPDSPEAQFATFVAVGAAGQAEGGVAGLDLLLSRYPDPWPTDALDVNLAWARGMQNYFAGRFAESARWLRLAEGVLRGELSPLMGDRRAQSHVILAHCDYVLGNWDRALVSAHSALDLAADESQLWITPQAHAITAMIHAGRGDQVVARRHIDQGTDVARLVATADAIGMIACARAALAEAGGDSRGVVEALAPLTHDGGTRLPPAHPLFFWPSLIAARLDLGDLDGARTELAALRAAATRRRLDLAMQLHWLAARMTMMESDSSAAATEFAAASNTETPHHPILDRAALRRSHAAFLRASGRRRSAHEQQAVARRLLTDAGAAAYLAELDDSADTVIAAPAPDRRVTTLARLTDRESDVVTLAAEGRTNKEIAATLFVSVKAVEYHLGNSYAKLGIRGRRELRAVTAQH</sequence>
<dbReference type="PROSITE" id="PS50043">
    <property type="entry name" value="HTH_LUXR_2"/>
    <property type="match status" value="1"/>
</dbReference>
<protein>
    <submittedName>
        <fullName evidence="5">LuxR C-terminal-related transcriptional regulator</fullName>
    </submittedName>
</protein>
<accession>A0ABW2ANL8</accession>
<feature type="domain" description="HTH luxR-type" evidence="4">
    <location>
        <begin position="448"/>
        <end position="512"/>
    </location>
</feature>
<dbReference type="InterPro" id="IPR016032">
    <property type="entry name" value="Sig_transdc_resp-reg_C-effctor"/>
</dbReference>
<dbReference type="Gene3D" id="1.10.10.10">
    <property type="entry name" value="Winged helix-like DNA-binding domain superfamily/Winged helix DNA-binding domain"/>
    <property type="match status" value="1"/>
</dbReference>
<dbReference type="PRINTS" id="PR00038">
    <property type="entry name" value="HTHLUXR"/>
</dbReference>
<dbReference type="SMART" id="SM00421">
    <property type="entry name" value="HTH_LUXR"/>
    <property type="match status" value="1"/>
</dbReference>
<dbReference type="EMBL" id="JBHSWJ010000002">
    <property type="protein sequence ID" value="MFC6712660.1"/>
    <property type="molecule type" value="Genomic_DNA"/>
</dbReference>
<dbReference type="Gene3D" id="1.25.40.10">
    <property type="entry name" value="Tetratricopeptide repeat domain"/>
    <property type="match status" value="1"/>
</dbReference>
<keyword evidence="1" id="KW-0805">Transcription regulation</keyword>
<dbReference type="SUPFAM" id="SSF46894">
    <property type="entry name" value="C-terminal effector domain of the bipartite response regulators"/>
    <property type="match status" value="1"/>
</dbReference>